<keyword evidence="2" id="KW-0378">Hydrolase</keyword>
<evidence type="ECO:0000259" key="6">
    <source>
        <dbReference type="Pfam" id="PF13086"/>
    </source>
</evidence>
<dbReference type="STRING" id="461836.A0A0L0D277"/>
<evidence type="ECO:0000313" key="9">
    <source>
        <dbReference type="Proteomes" id="UP000054408"/>
    </source>
</evidence>
<feature type="domain" description="DNA2/NAM7 helicase-like C-terminal" evidence="7">
    <location>
        <begin position="1603"/>
        <end position="1792"/>
    </location>
</feature>
<dbReference type="EMBL" id="GL349442">
    <property type="protein sequence ID" value="KNC46449.1"/>
    <property type="molecule type" value="Genomic_DNA"/>
</dbReference>
<dbReference type="GO" id="GO:0005694">
    <property type="term" value="C:chromosome"/>
    <property type="evidence" value="ECO:0007669"/>
    <property type="project" value="UniProtKB-ARBA"/>
</dbReference>
<dbReference type="Pfam" id="PF13087">
    <property type="entry name" value="AAA_12"/>
    <property type="match status" value="1"/>
</dbReference>
<feature type="compositionally biased region" description="Low complexity" evidence="5">
    <location>
        <begin position="982"/>
        <end position="994"/>
    </location>
</feature>
<protein>
    <recommendedName>
        <fullName evidence="10">AAA+ ATPase domain-containing protein</fullName>
    </recommendedName>
</protein>
<dbReference type="SUPFAM" id="SSF52540">
    <property type="entry name" value="P-loop containing nucleoside triphosphate hydrolases"/>
    <property type="match status" value="1"/>
</dbReference>
<dbReference type="InterPro" id="IPR045055">
    <property type="entry name" value="DNA2/NAM7-like"/>
</dbReference>
<reference evidence="8 9" key="1">
    <citation type="submission" date="2010-05" db="EMBL/GenBank/DDBJ databases">
        <title>The Genome Sequence of Thecamonas trahens ATCC 50062.</title>
        <authorList>
            <consortium name="The Broad Institute Genome Sequencing Platform"/>
            <person name="Russ C."/>
            <person name="Cuomo C."/>
            <person name="Shea T."/>
            <person name="Young S.K."/>
            <person name="Zeng Q."/>
            <person name="Koehrsen M."/>
            <person name="Haas B."/>
            <person name="Borodovsky M."/>
            <person name="Guigo R."/>
            <person name="Alvarado L."/>
            <person name="Berlin A."/>
            <person name="Bochicchio J."/>
            <person name="Borenstein D."/>
            <person name="Chapman S."/>
            <person name="Chen Z."/>
            <person name="Freedman E."/>
            <person name="Gellesch M."/>
            <person name="Goldberg J."/>
            <person name="Griggs A."/>
            <person name="Gujja S."/>
            <person name="Heilman E."/>
            <person name="Heiman D."/>
            <person name="Hepburn T."/>
            <person name="Howarth C."/>
            <person name="Jen D."/>
            <person name="Larson L."/>
            <person name="Mehta T."/>
            <person name="Park D."/>
            <person name="Pearson M."/>
            <person name="Roberts A."/>
            <person name="Saif S."/>
            <person name="Shenoy N."/>
            <person name="Sisk P."/>
            <person name="Stolte C."/>
            <person name="Sykes S."/>
            <person name="Thomson T."/>
            <person name="Walk T."/>
            <person name="White J."/>
            <person name="Yandava C."/>
            <person name="Burger G."/>
            <person name="Gray M.W."/>
            <person name="Holland P.W.H."/>
            <person name="King N."/>
            <person name="Lang F.B.F."/>
            <person name="Roger A.J."/>
            <person name="Ruiz-Trillo I."/>
            <person name="Lander E."/>
            <person name="Nusbaum C."/>
        </authorList>
    </citation>
    <scope>NUCLEOTIDE SEQUENCE [LARGE SCALE GENOMIC DNA]</scope>
    <source>
        <strain evidence="8 9">ATCC 50062</strain>
    </source>
</reference>
<name>A0A0L0D277_THETB</name>
<proteinExistence type="predicted"/>
<feature type="region of interest" description="Disordered" evidence="5">
    <location>
        <begin position="1809"/>
        <end position="1828"/>
    </location>
</feature>
<keyword evidence="9" id="KW-1185">Reference proteome</keyword>
<dbReference type="PANTHER" id="PTHR10887:SF495">
    <property type="entry name" value="HELICASE SENATAXIN ISOFORM X1-RELATED"/>
    <property type="match status" value="1"/>
</dbReference>
<sequence length="1828" mass="195291">MHRADYDDAFDAMHCARLRKSVPDNASKVVLSDAHLFAATPQASHMLRRWRSFPIMVHPPQTWDAASSSAVSDLAAVQRNALRLGPLLHVPLTGLILLLTAAHAELRAMVKDLLADFHVVTPGEAKANESVTSLDAASLAPVLEYILALLDPVTPSVPLDSNLPRSFRPALAHDVLYDALVVLLEACSTAAIGVLSVLLPRLVPRLAELFQANVLPLVKGATGHGGDADRRSRSRLLRLVVIFLDHLRAAFWESQDVLDPTTFAAYLDIAPSLELIDALRLVVLSLAGVGRDSVVAQWIVWSSRVETSSSALSAPSPITCFLAHLVRLLFDFASPASHRHRRHLADAAASTAVFIVCTTYDSPRLEPLRGWSDIDKKLAFAAWHAVAGTEPTTIVPLTICPPDALSLLTAALRCELAHLAAAATALAELPWRSCELATPPPGRTAHSSALFPWSPDCPVQPPSHMHGSMILALAPLAVIALPPDKSDLALADAFNSATQYMESLLSRMPVNDASGRFAVLTSPSLARAMPFLLVSRHAGIRATALRLSGGATDPAAAAATLHRAAADHQLRDALSAGWAHLATVIRTHAIHFSVYRHAFTTLTSAHTDVNDAGIVAVWQLAASVLASAAIDHERPSSIHLEPQVLVFFQCLHPICRRLTSMPAPPPAFLVSLPVVLCSLLAWKPVVETHIRLRPLWRAVKDLILDCLVQHRPPLPERVVAIVTAADPRAAKRLANLLRRANSTADNAALDNALPSFSAVRSVTGEGSALSGPACAALPEDQGIGLTDHDLEVVTLRAVPRDAALSSAERHSAIVARAAMIEAGSSDESTASDNDNRSSGGDEDDGGGSATSALDNGSNDVAPPAEDDGGNDNDDDDDVPISALPLYRPPRSKTTPAPAPAHAPPVATTQPEARPAKRINAWDLPEVIEAVKDVTLPKQRKATKQLSFSELPPEQVRASTRPRAGGRGQAVARTSQFVPPPRSSTAGTSSSSSSGPIEIKSTRRPSHASGAPTTRTPDFLGQFDAVVLGWNLFVLPGNSYWRELLKSVPKKFNSVTSYGNIFFPMVLAETCAAIESARDDGFPSSIGARVLDLNPTSPSSGTMRLAVRSATDIAADTFRNQSLVVVHTKASLAKDNPHVLAITRGQTNDGMYTISYSLSRNSNRLEFVRGLAKRNVFVTRVVSLITARRECTAIANLSSIGLRPNIIHPNPKPQDMLARWIDSTAPSLGDAFALPRLRFMRCALNDKQCEALHAATHLRGIHLLHGPPGTGKSSTILGGLSLLLRSRIFSKSGGGGRRGLGKSVSRTSRLANSHLNIMGVESLPAATASPGSTTNVMLQPMVEALFPHGSTSMRFSREGGSYPLLVCAPSNGAVDELITRIATHGLIDWSVPLDNMDEVLNGPGGAAAVTAAVRAATVRPCIVRVGSASRGTSKTANAYSLDALVRAHANRVKSTHAAITARLNSLRDKLVALQQESVVVTAAAAASRGAGSAARFSRIDTERERVSHEIADLQRSLNTRVNAVEQRILEVADVVLCTLSSSALSILSKLNFPYVVIDEAAQAVEPSTLIPLARGADTLWLVGDPCQLPATVLSKVAEQANYHAPLFTRLKDAGVFAITLQTQYRFHPEIRQFPSHFFYDSQLMEGVSVAAATLDPHPVYTAANLSPYMVVNVPHSREHNRRGRSTVNPAEAAAVVALAVEIHNRLSRCRISLRIAVITPYRGQARELEHHLRRAGIVVPVCTVDSFQGREADIVLLSTVRASSTSVGFLADVRRMNVALTRARLVHIVVCNVASLRNDLAWNELLNDAASRGPSSPGARLSTSAIPIA</sequence>
<feature type="region of interest" description="Disordered" evidence="5">
    <location>
        <begin position="820"/>
        <end position="914"/>
    </location>
</feature>
<feature type="domain" description="DNA2/NAM7 helicase helicase" evidence="6">
    <location>
        <begin position="1243"/>
        <end position="1594"/>
    </location>
</feature>
<keyword evidence="4" id="KW-0067">ATP-binding</keyword>
<dbReference type="eggNOG" id="KOG1801">
    <property type="taxonomic scope" value="Eukaryota"/>
</dbReference>
<dbReference type="RefSeq" id="XP_013760740.1">
    <property type="nucleotide sequence ID" value="XM_013905286.1"/>
</dbReference>
<feature type="region of interest" description="Disordered" evidence="5">
    <location>
        <begin position="938"/>
        <end position="1014"/>
    </location>
</feature>
<dbReference type="GO" id="GO:0004386">
    <property type="term" value="F:helicase activity"/>
    <property type="evidence" value="ECO:0007669"/>
    <property type="project" value="UniProtKB-KW"/>
</dbReference>
<dbReference type="Proteomes" id="UP000054408">
    <property type="component" value="Unassembled WGS sequence"/>
</dbReference>
<accession>A0A0L0D277</accession>
<keyword evidence="3" id="KW-0347">Helicase</keyword>
<dbReference type="InterPro" id="IPR041677">
    <property type="entry name" value="DNA2/NAM7_AAA_11"/>
</dbReference>
<dbReference type="PANTHER" id="PTHR10887">
    <property type="entry name" value="DNA2/NAM7 HELICASE FAMILY"/>
    <property type="match status" value="1"/>
</dbReference>
<dbReference type="OrthoDB" id="6513042at2759"/>
<evidence type="ECO:0000256" key="2">
    <source>
        <dbReference type="ARBA" id="ARBA00022801"/>
    </source>
</evidence>
<organism evidence="8 9">
    <name type="scientific">Thecamonas trahens ATCC 50062</name>
    <dbReference type="NCBI Taxonomy" id="461836"/>
    <lineage>
        <taxon>Eukaryota</taxon>
        <taxon>Apusozoa</taxon>
        <taxon>Apusomonadida</taxon>
        <taxon>Apusomonadidae</taxon>
        <taxon>Thecamonas</taxon>
    </lineage>
</organism>
<evidence type="ECO:0008006" key="10">
    <source>
        <dbReference type="Google" id="ProtNLM"/>
    </source>
</evidence>
<dbReference type="Gene3D" id="3.40.50.300">
    <property type="entry name" value="P-loop containing nucleotide triphosphate hydrolases"/>
    <property type="match status" value="2"/>
</dbReference>
<evidence type="ECO:0000256" key="4">
    <source>
        <dbReference type="ARBA" id="ARBA00022840"/>
    </source>
</evidence>
<dbReference type="GO" id="GO:0016604">
    <property type="term" value="C:nuclear body"/>
    <property type="evidence" value="ECO:0007669"/>
    <property type="project" value="TreeGrafter"/>
</dbReference>
<evidence type="ECO:0000256" key="5">
    <source>
        <dbReference type="SAM" id="MobiDB-lite"/>
    </source>
</evidence>
<evidence type="ECO:0000256" key="1">
    <source>
        <dbReference type="ARBA" id="ARBA00022741"/>
    </source>
</evidence>
<dbReference type="GO" id="GO:0016787">
    <property type="term" value="F:hydrolase activity"/>
    <property type="evidence" value="ECO:0007669"/>
    <property type="project" value="UniProtKB-KW"/>
</dbReference>
<dbReference type="InterPro" id="IPR047187">
    <property type="entry name" value="SF1_C_Upf1"/>
</dbReference>
<evidence type="ECO:0000259" key="7">
    <source>
        <dbReference type="Pfam" id="PF13087"/>
    </source>
</evidence>
<dbReference type="GeneID" id="25562551"/>
<evidence type="ECO:0000313" key="8">
    <source>
        <dbReference type="EMBL" id="KNC46449.1"/>
    </source>
</evidence>
<dbReference type="GO" id="GO:0005524">
    <property type="term" value="F:ATP binding"/>
    <property type="evidence" value="ECO:0007669"/>
    <property type="project" value="UniProtKB-KW"/>
</dbReference>
<dbReference type="InterPro" id="IPR041679">
    <property type="entry name" value="DNA2/NAM7-like_C"/>
</dbReference>
<dbReference type="Pfam" id="PF13086">
    <property type="entry name" value="AAA_11"/>
    <property type="match status" value="1"/>
</dbReference>
<evidence type="ECO:0000256" key="3">
    <source>
        <dbReference type="ARBA" id="ARBA00022806"/>
    </source>
</evidence>
<feature type="compositionally biased region" description="Acidic residues" evidence="5">
    <location>
        <begin position="864"/>
        <end position="878"/>
    </location>
</feature>
<gene>
    <name evidence="8" type="ORF">AMSG_02906</name>
</gene>
<keyword evidence="1" id="KW-0547">Nucleotide-binding</keyword>
<dbReference type="GO" id="GO:0001147">
    <property type="term" value="F:transcription termination site sequence-specific DNA binding"/>
    <property type="evidence" value="ECO:0007669"/>
    <property type="project" value="TreeGrafter"/>
</dbReference>
<dbReference type="FunFam" id="3.40.50.300:FF:000326">
    <property type="entry name" value="P-loop containing nucleoside triphosphate hydrolase"/>
    <property type="match status" value="1"/>
</dbReference>
<dbReference type="InterPro" id="IPR027417">
    <property type="entry name" value="P-loop_NTPase"/>
</dbReference>
<dbReference type="GO" id="GO:0006369">
    <property type="term" value="P:termination of RNA polymerase II transcription"/>
    <property type="evidence" value="ECO:0007669"/>
    <property type="project" value="TreeGrafter"/>
</dbReference>
<dbReference type="CDD" id="cd18808">
    <property type="entry name" value="SF1_C_Upf1"/>
    <property type="match status" value="1"/>
</dbReference>